<dbReference type="Gene3D" id="4.10.1080.10">
    <property type="entry name" value="TSP type-3 repeat"/>
    <property type="match status" value="1"/>
</dbReference>
<feature type="domain" description="PKD" evidence="7">
    <location>
        <begin position="304"/>
        <end position="371"/>
    </location>
</feature>
<dbReference type="InterPro" id="IPR003367">
    <property type="entry name" value="Thrombospondin_3-like_rpt"/>
</dbReference>
<accession>A0A2M7XDR6</accession>
<keyword evidence="6" id="KW-1133">Transmembrane helix</keyword>
<dbReference type="GO" id="GO:0007155">
    <property type="term" value="P:cell adhesion"/>
    <property type="evidence" value="ECO:0007669"/>
    <property type="project" value="InterPro"/>
</dbReference>
<evidence type="ECO:0000313" key="9">
    <source>
        <dbReference type="Proteomes" id="UP000229385"/>
    </source>
</evidence>
<dbReference type="SUPFAM" id="SSF103647">
    <property type="entry name" value="TSP type-3 repeat"/>
    <property type="match status" value="1"/>
</dbReference>
<evidence type="ECO:0000256" key="2">
    <source>
        <dbReference type="ARBA" id="ARBA00022525"/>
    </source>
</evidence>
<sequence length="428" mass="46180">MVASNRRSRHDRMKHFFTALFLLMAPGVVLAAADLGISQGDIRFSDDEMIAGDTVRVYATVYNVGDEDVSGYITFYQGSVLIGDSQVISVVAEGNPEEVYADFVIPSSRFNIQAIIRGTDPQDTNSNNDVALTPFFYPVLDDDRDGVVNEEDNCPSTGNANQLDTDGDGLGDLCDADDDNDGLSDDVEAEIGSNPSSADTDGDGVEDPDDAYPNDPTKTEIEPELVVEEEVVVETEVASEDNAAESDALNKIIAGIADQVAEGLLGDLETVGGEEEADTQVVMTDQLVISPGALFSYEQLDWNTFTFKTLGPSAPSVSYEWDFGDGVTSSREDVEHTFEGTGEFQVALTISDADGVISEERVRIFVPFFSLQNTVVLIIVALLILLLFIGLGVVGSMIVQDRRRVTRKPASATEAAEPRKISVIEEND</sequence>
<evidence type="ECO:0000256" key="4">
    <source>
        <dbReference type="ARBA" id="ARBA00022837"/>
    </source>
</evidence>
<organism evidence="8 9">
    <name type="scientific">Candidatus Uhrbacteria bacterium CG_4_9_14_3_um_filter_50_9</name>
    <dbReference type="NCBI Taxonomy" id="1975035"/>
    <lineage>
        <taxon>Bacteria</taxon>
        <taxon>Candidatus Uhriibacteriota</taxon>
    </lineage>
</organism>
<keyword evidence="3" id="KW-0732">Signal</keyword>
<keyword evidence="6" id="KW-0812">Transmembrane</keyword>
<feature type="region of interest" description="Disordered" evidence="5">
    <location>
        <begin position="143"/>
        <end position="218"/>
    </location>
</feature>
<keyword evidence="6" id="KW-0472">Membrane</keyword>
<dbReference type="InterPro" id="IPR028974">
    <property type="entry name" value="TSP_type-3_rpt"/>
</dbReference>
<comment type="caution">
    <text evidence="8">The sequence shown here is derived from an EMBL/GenBank/DDBJ whole genome shotgun (WGS) entry which is preliminary data.</text>
</comment>
<dbReference type="Pfam" id="PF18911">
    <property type="entry name" value="PKD_4"/>
    <property type="match status" value="1"/>
</dbReference>
<dbReference type="InterPro" id="IPR013783">
    <property type="entry name" value="Ig-like_fold"/>
</dbReference>
<dbReference type="EMBL" id="PFWU01000012">
    <property type="protein sequence ID" value="PJA46019.1"/>
    <property type="molecule type" value="Genomic_DNA"/>
</dbReference>
<reference evidence="9" key="1">
    <citation type="submission" date="2017-09" db="EMBL/GenBank/DDBJ databases">
        <title>Depth-based differentiation of microbial function through sediment-hosted aquifers and enrichment of novel symbionts in the deep terrestrial subsurface.</title>
        <authorList>
            <person name="Probst A.J."/>
            <person name="Ladd B."/>
            <person name="Jarett J.K."/>
            <person name="Geller-Mcgrath D.E."/>
            <person name="Sieber C.M.K."/>
            <person name="Emerson J.B."/>
            <person name="Anantharaman K."/>
            <person name="Thomas B.C."/>
            <person name="Malmstrom R."/>
            <person name="Stieglmeier M."/>
            <person name="Klingl A."/>
            <person name="Woyke T."/>
            <person name="Ryan C.M."/>
            <person name="Banfield J.F."/>
        </authorList>
    </citation>
    <scope>NUCLEOTIDE SEQUENCE [LARGE SCALE GENOMIC DNA]</scope>
</reference>
<dbReference type="SUPFAM" id="SSF49299">
    <property type="entry name" value="PKD domain"/>
    <property type="match status" value="1"/>
</dbReference>
<dbReference type="InterPro" id="IPR059100">
    <property type="entry name" value="TSP3_bac"/>
</dbReference>
<feature type="transmembrane region" description="Helical" evidence="6">
    <location>
        <begin position="375"/>
        <end position="399"/>
    </location>
</feature>
<protein>
    <recommendedName>
        <fullName evidence="7">PKD domain-containing protein</fullName>
    </recommendedName>
</protein>
<name>A0A2M7XDR6_9BACT</name>
<evidence type="ECO:0000256" key="1">
    <source>
        <dbReference type="ARBA" id="ARBA00004613"/>
    </source>
</evidence>
<dbReference type="PROSITE" id="PS50093">
    <property type="entry name" value="PKD"/>
    <property type="match status" value="1"/>
</dbReference>
<dbReference type="SMART" id="SM00089">
    <property type="entry name" value="PKD"/>
    <property type="match status" value="1"/>
</dbReference>
<feature type="compositionally biased region" description="Acidic residues" evidence="5">
    <location>
        <begin position="165"/>
        <end position="189"/>
    </location>
</feature>
<proteinExistence type="predicted"/>
<evidence type="ECO:0000256" key="3">
    <source>
        <dbReference type="ARBA" id="ARBA00022729"/>
    </source>
</evidence>
<keyword evidence="4" id="KW-0106">Calcium</keyword>
<evidence type="ECO:0000256" key="5">
    <source>
        <dbReference type="SAM" id="MobiDB-lite"/>
    </source>
</evidence>
<feature type="compositionally biased region" description="Acidic residues" evidence="5">
    <location>
        <begin position="200"/>
        <end position="212"/>
    </location>
</feature>
<dbReference type="InterPro" id="IPR000601">
    <property type="entry name" value="PKD_dom"/>
</dbReference>
<dbReference type="PANTHER" id="PTHR10199">
    <property type="entry name" value="THROMBOSPONDIN"/>
    <property type="match status" value="1"/>
</dbReference>
<dbReference type="AlphaFoldDB" id="A0A2M7XDR6"/>
<dbReference type="Pfam" id="PF18884">
    <property type="entry name" value="TSP3_bac"/>
    <property type="match status" value="1"/>
</dbReference>
<keyword evidence="2" id="KW-0964">Secreted</keyword>
<dbReference type="Pfam" id="PF02412">
    <property type="entry name" value="TSP_3"/>
    <property type="match status" value="1"/>
</dbReference>
<dbReference type="CDD" id="cd00146">
    <property type="entry name" value="PKD"/>
    <property type="match status" value="1"/>
</dbReference>
<feature type="compositionally biased region" description="Acidic residues" evidence="5">
    <location>
        <begin position="143"/>
        <end position="153"/>
    </location>
</feature>
<evidence type="ECO:0000313" key="8">
    <source>
        <dbReference type="EMBL" id="PJA46019.1"/>
    </source>
</evidence>
<gene>
    <name evidence="8" type="ORF">CO174_00950</name>
</gene>
<comment type="subcellular location">
    <subcellularLocation>
        <location evidence="1">Secreted</location>
    </subcellularLocation>
</comment>
<dbReference type="InterPro" id="IPR022409">
    <property type="entry name" value="PKD/Chitinase_dom"/>
</dbReference>
<dbReference type="Proteomes" id="UP000229385">
    <property type="component" value="Unassembled WGS sequence"/>
</dbReference>
<dbReference type="PANTHER" id="PTHR10199:SF119">
    <property type="entry name" value="RE20510P"/>
    <property type="match status" value="1"/>
</dbReference>
<evidence type="ECO:0000259" key="7">
    <source>
        <dbReference type="PROSITE" id="PS50093"/>
    </source>
</evidence>
<dbReference type="GO" id="GO:0005509">
    <property type="term" value="F:calcium ion binding"/>
    <property type="evidence" value="ECO:0007669"/>
    <property type="project" value="InterPro"/>
</dbReference>
<evidence type="ECO:0000256" key="6">
    <source>
        <dbReference type="SAM" id="Phobius"/>
    </source>
</evidence>
<dbReference type="InterPro" id="IPR035986">
    <property type="entry name" value="PKD_dom_sf"/>
</dbReference>
<dbReference type="Gene3D" id="2.60.40.10">
    <property type="entry name" value="Immunoglobulins"/>
    <property type="match status" value="1"/>
</dbReference>